<dbReference type="Proteomes" id="UP000285349">
    <property type="component" value="Unassembled WGS sequence"/>
</dbReference>
<dbReference type="Pfam" id="PF17164">
    <property type="entry name" value="DUF5122"/>
    <property type="match status" value="2"/>
</dbReference>
<evidence type="ECO:0000313" key="2">
    <source>
        <dbReference type="Proteomes" id="UP000285349"/>
    </source>
</evidence>
<gene>
    <name evidence="1" type="ORF">BK666_14880</name>
</gene>
<dbReference type="InterPro" id="IPR013431">
    <property type="entry name" value="Delta_60_rpt"/>
</dbReference>
<dbReference type="SUPFAM" id="SSF50998">
    <property type="entry name" value="Quinoprotein alcohol dehydrogenase-like"/>
    <property type="match status" value="1"/>
</dbReference>
<name>A0A423K334_9PSED</name>
<sequence length="412" mass="44793">MSYEMKAPWQITAVEGIDPTFADKGVAHDFPLGTVLIKIVGRRPDGRILLVTSRNYQQRLDFQVIQLMEDGSFDLSFAQDGILSGGFKDGAQAYTYGAQLFPDGRILLIGTHYGDIEYLAFGRYLADGTPDATFGDNGVVLRPRSSVSGHHLPALSHLVDTPRTNTAIGPNDEIIMASGSGISRYDRHGEVDLSFNGTGNVTPSFNITDIGIARNGSMTLVGHNTYGEAVMARYRANGSLEESFGNHGEIKVRVNDTDSRFTSLLLRDDGSLFAAGVMDDVFGDIWGERRRGFLTAYNANGQPNLVFGGGRPVISLIPSKQPNVWNDIGGSPEDGIVVVGYAGRIGSEETLIGRYRATGEVDLSFGTHGFLQTDIGFQRELWESVVVQPDRKIIACGDVFVWVRGCLARFLA</sequence>
<dbReference type="NCBIfam" id="TIGR02608">
    <property type="entry name" value="delta_60_rpt"/>
    <property type="match status" value="4"/>
</dbReference>
<dbReference type="Gene3D" id="2.80.10.50">
    <property type="match status" value="3"/>
</dbReference>
<reference evidence="1 2" key="1">
    <citation type="submission" date="2016-10" db="EMBL/GenBank/DDBJ databases">
        <title>Comparative genome analysis of multiple Pseudomonas spp. focuses on biocontrol and plant growth promoting traits.</title>
        <authorList>
            <person name="Tao X.-Y."/>
            <person name="Taylor C.G."/>
        </authorList>
    </citation>
    <scope>NUCLEOTIDE SEQUENCE [LARGE SCALE GENOMIC DNA]</scope>
    <source>
        <strain evidence="1 2">37A10</strain>
    </source>
</reference>
<evidence type="ECO:0008006" key="3">
    <source>
        <dbReference type="Google" id="ProtNLM"/>
    </source>
</evidence>
<evidence type="ECO:0000313" key="1">
    <source>
        <dbReference type="EMBL" id="RON45803.1"/>
    </source>
</evidence>
<organism evidence="1 2">
    <name type="scientific">Pseudomonas frederiksbergensis</name>
    <dbReference type="NCBI Taxonomy" id="104087"/>
    <lineage>
        <taxon>Bacteria</taxon>
        <taxon>Pseudomonadati</taxon>
        <taxon>Pseudomonadota</taxon>
        <taxon>Gammaproteobacteria</taxon>
        <taxon>Pseudomonadales</taxon>
        <taxon>Pseudomonadaceae</taxon>
        <taxon>Pseudomonas</taxon>
    </lineage>
</organism>
<accession>A0A423K334</accession>
<proteinExistence type="predicted"/>
<dbReference type="RefSeq" id="WP_185058282.1">
    <property type="nucleotide sequence ID" value="NZ_MOBQ01000017.1"/>
</dbReference>
<dbReference type="AlphaFoldDB" id="A0A423K334"/>
<dbReference type="InterPro" id="IPR011047">
    <property type="entry name" value="Quinoprotein_ADH-like_sf"/>
</dbReference>
<protein>
    <recommendedName>
        <fullName evidence="3">Delta-60 repeat domain-containing protein</fullName>
    </recommendedName>
</protein>
<dbReference type="EMBL" id="MOBQ01000017">
    <property type="protein sequence ID" value="RON45803.1"/>
    <property type="molecule type" value="Genomic_DNA"/>
</dbReference>
<comment type="caution">
    <text evidence="1">The sequence shown here is derived from an EMBL/GenBank/DDBJ whole genome shotgun (WGS) entry which is preliminary data.</text>
</comment>